<dbReference type="STRING" id="2041.AERYTH_03355"/>
<feature type="compositionally biased region" description="Low complexity" evidence="1">
    <location>
        <begin position="35"/>
        <end position="53"/>
    </location>
</feature>
<evidence type="ECO:0008006" key="5">
    <source>
        <dbReference type="Google" id="ProtNLM"/>
    </source>
</evidence>
<dbReference type="Proteomes" id="UP000067689">
    <property type="component" value="Chromosome"/>
</dbReference>
<reference evidence="3 4" key="1">
    <citation type="journal article" date="1991" name="Int. J. Syst. Bacteriol.">
        <title>Description of the erythromycin-producing bacterium Arthrobacter sp. strain NRRL B-3381 as Aeromicrobium erythreum gen. nov., sp. nov.</title>
        <authorList>
            <person name="Miller E.S."/>
            <person name="Woese C.R."/>
            <person name="Brenner S."/>
        </authorList>
    </citation>
    <scope>NUCLEOTIDE SEQUENCE [LARGE SCALE GENOMIC DNA]</scope>
    <source>
        <strain evidence="3 4">AR18</strain>
    </source>
</reference>
<organism evidence="3 4">
    <name type="scientific">Aeromicrobium erythreum</name>
    <dbReference type="NCBI Taxonomy" id="2041"/>
    <lineage>
        <taxon>Bacteria</taxon>
        <taxon>Bacillati</taxon>
        <taxon>Actinomycetota</taxon>
        <taxon>Actinomycetes</taxon>
        <taxon>Propionibacteriales</taxon>
        <taxon>Nocardioidaceae</taxon>
        <taxon>Aeromicrobium</taxon>
    </lineage>
</organism>
<dbReference type="PATRIC" id="fig|2041.4.peg.704"/>
<dbReference type="PROSITE" id="PS51257">
    <property type="entry name" value="PROKAR_LIPOPROTEIN"/>
    <property type="match status" value="1"/>
</dbReference>
<feature type="chain" id="PRO_5006846988" description="PepSY domain-containing protein" evidence="2">
    <location>
        <begin position="23"/>
        <end position="120"/>
    </location>
</feature>
<feature type="signal peptide" evidence="2">
    <location>
        <begin position="1"/>
        <end position="22"/>
    </location>
</feature>
<protein>
    <recommendedName>
        <fullName evidence="5">PepSY domain-containing protein</fullName>
    </recommendedName>
</protein>
<keyword evidence="2" id="KW-0732">Signal</keyword>
<accession>A0A0U4ATT7</accession>
<dbReference type="EMBL" id="CP011502">
    <property type="protein sequence ID" value="ALX03808.1"/>
    <property type="molecule type" value="Genomic_DNA"/>
</dbReference>
<dbReference type="RefSeq" id="WP_067854635.1">
    <property type="nucleotide sequence ID" value="NZ_CP011502.1"/>
</dbReference>
<dbReference type="KEGG" id="aer:AERYTH_03355"/>
<evidence type="ECO:0000256" key="1">
    <source>
        <dbReference type="SAM" id="MobiDB-lite"/>
    </source>
</evidence>
<proteinExistence type="predicted"/>
<gene>
    <name evidence="3" type="ORF">AERYTH_03355</name>
</gene>
<dbReference type="OrthoDB" id="3747754at2"/>
<feature type="region of interest" description="Disordered" evidence="1">
    <location>
        <begin position="24"/>
        <end position="60"/>
    </location>
</feature>
<keyword evidence="4" id="KW-1185">Reference proteome</keyword>
<evidence type="ECO:0000313" key="4">
    <source>
        <dbReference type="Proteomes" id="UP000067689"/>
    </source>
</evidence>
<evidence type="ECO:0000313" key="3">
    <source>
        <dbReference type="EMBL" id="ALX03808.1"/>
    </source>
</evidence>
<evidence type="ECO:0000256" key="2">
    <source>
        <dbReference type="SAM" id="SignalP"/>
    </source>
</evidence>
<sequence length="120" mass="12493">MTTLRALAATATALVLALGVSACGSDDDDDDDVRPAATSAPAATADTSASAAPLDGPVDDADLRSELEKIALDEVGEGRVTDVEYSDDRDHAYEVEVDLGNDDDVTVEIAEDKSVVRVDR</sequence>
<name>A0A0U4ATT7_9ACTN</name>
<dbReference type="Gene3D" id="3.30.505.20">
    <property type="match status" value="1"/>
</dbReference>
<dbReference type="AlphaFoldDB" id="A0A0U4ATT7"/>